<reference evidence="4 5" key="1">
    <citation type="submission" date="2020-08" db="EMBL/GenBank/DDBJ databases">
        <title>A Genomic Blueprint of the Chicken Gut Microbiome.</title>
        <authorList>
            <person name="Gilroy R."/>
            <person name="Ravi A."/>
            <person name="Getino M."/>
            <person name="Pursley I."/>
            <person name="Horton D.L."/>
            <person name="Alikhan N.-F."/>
            <person name="Baker D."/>
            <person name="Gharbi K."/>
            <person name="Hall N."/>
            <person name="Watson M."/>
            <person name="Adriaenssens E.M."/>
            <person name="Foster-Nyarko E."/>
            <person name="Jarju S."/>
            <person name="Secka A."/>
            <person name="Antonio M."/>
            <person name="Oren A."/>
            <person name="Chaudhuri R."/>
            <person name="La Ragione R.M."/>
            <person name="Hildebrand F."/>
            <person name="Pallen M.J."/>
        </authorList>
    </citation>
    <scope>NUCLEOTIDE SEQUENCE [LARGE SCALE GENOMIC DNA]</scope>
    <source>
        <strain evidence="4 5">Sa3CUA2</strain>
    </source>
</reference>
<dbReference type="InterPro" id="IPR037069">
    <property type="entry name" value="AcylCoA_DH/ox_N_sf"/>
</dbReference>
<dbReference type="Gene3D" id="2.40.110.10">
    <property type="entry name" value="Butyryl-CoA Dehydrogenase, subunit A, domain 2"/>
    <property type="match status" value="1"/>
</dbReference>
<dbReference type="Gene3D" id="1.20.140.10">
    <property type="entry name" value="Butyryl-CoA Dehydrogenase, subunit A, domain 3"/>
    <property type="match status" value="1"/>
</dbReference>
<proteinExistence type="predicted"/>
<dbReference type="InterPro" id="IPR013107">
    <property type="entry name" value="Acyl-CoA_DH_C"/>
</dbReference>
<feature type="domain" description="Acyl-CoA dehydrogenase/oxidase N-terminal" evidence="2">
    <location>
        <begin position="32"/>
        <end position="125"/>
    </location>
</feature>
<dbReference type="InterPro" id="IPR046373">
    <property type="entry name" value="Acyl-CoA_Oxase/DH_mid-dom_sf"/>
</dbReference>
<comment type="caution">
    <text evidence="4">The sequence shown here is derived from an EMBL/GenBank/DDBJ whole genome shotgun (WGS) entry which is preliminary data.</text>
</comment>
<sequence>MTATTTDVRLPGTGLPAGLAAVRAHLAPVLATVAERARERERTRELPAEEVRLLAAAGFGAVRLPVADGGAGLTVRELAELLVDLGRADANQPQLWRNHVAFVEDRLWHRDAPGAERWLARVAAGDVVGGAWSQKAPAPGEEAVATRVDDTADPATVTGTKYYSTGSIYADWITVTGKDTADRDVLVVVDAHDPRVALHDDWDGIGQRLTGSGTTLLDAVPVAPDGLYADGGRSPHQEIVFQLVLLTSLAGVAAAARDDATAAVRRRVRNYPQGLAAAPREDAIVQGVVGRVAAHAAAARAVVLAAADAIDAGLERLAADPAAADVRTDEAGRVPVTPEPLRDAAVATWEAQLVAADAALRAGTELFDALGSSAVERGTQFDRHWRNARTLTSHNPLPYKAALVGDWYLNGTDPFPWARRHAAP</sequence>
<dbReference type="PIRSF" id="PIRSF016578">
    <property type="entry name" value="HsaA"/>
    <property type="match status" value="1"/>
</dbReference>
<evidence type="ECO:0000256" key="1">
    <source>
        <dbReference type="ARBA" id="ARBA00023002"/>
    </source>
</evidence>
<accession>A0ABR8QGN5</accession>
<protein>
    <submittedName>
        <fullName evidence="4">Acyl-CoA dehydrogenase family protein</fullName>
    </submittedName>
</protein>
<keyword evidence="1" id="KW-0560">Oxidoreductase</keyword>
<dbReference type="PANTHER" id="PTHR43884:SF12">
    <property type="entry name" value="ISOVALERYL-COA DEHYDROGENASE, MITOCHONDRIAL-RELATED"/>
    <property type="match status" value="1"/>
</dbReference>
<keyword evidence="5" id="KW-1185">Reference proteome</keyword>
<evidence type="ECO:0000259" key="3">
    <source>
        <dbReference type="Pfam" id="PF08028"/>
    </source>
</evidence>
<dbReference type="PANTHER" id="PTHR43884">
    <property type="entry name" value="ACYL-COA DEHYDROGENASE"/>
    <property type="match status" value="1"/>
</dbReference>
<feature type="domain" description="Acyl-CoA dehydrogenase C-terminal" evidence="3">
    <location>
        <begin position="250"/>
        <end position="395"/>
    </location>
</feature>
<dbReference type="RefSeq" id="WP_191784250.1">
    <property type="nucleotide sequence ID" value="NZ_JACSQV010000014.1"/>
</dbReference>
<gene>
    <name evidence="4" type="ORF">H9657_15090</name>
</gene>
<dbReference type="EMBL" id="JACSQV010000014">
    <property type="protein sequence ID" value="MBD7919595.1"/>
    <property type="molecule type" value="Genomic_DNA"/>
</dbReference>
<dbReference type="InterPro" id="IPR009100">
    <property type="entry name" value="AcylCoA_DH/oxidase_NM_dom_sf"/>
</dbReference>
<name>A0ABR8QGN5_9CELL</name>
<dbReference type="InterPro" id="IPR013786">
    <property type="entry name" value="AcylCoA_DH/ox_N"/>
</dbReference>
<dbReference type="SUPFAM" id="SSF56645">
    <property type="entry name" value="Acyl-CoA dehydrogenase NM domain-like"/>
    <property type="match status" value="1"/>
</dbReference>
<evidence type="ECO:0000259" key="2">
    <source>
        <dbReference type="Pfam" id="PF02771"/>
    </source>
</evidence>
<dbReference type="Proteomes" id="UP000604241">
    <property type="component" value="Unassembled WGS sequence"/>
</dbReference>
<dbReference type="Pfam" id="PF02771">
    <property type="entry name" value="Acyl-CoA_dh_N"/>
    <property type="match status" value="1"/>
</dbReference>
<dbReference type="Gene3D" id="1.10.540.10">
    <property type="entry name" value="Acyl-CoA dehydrogenase/oxidase, N-terminal domain"/>
    <property type="match status" value="1"/>
</dbReference>
<dbReference type="InterPro" id="IPR036250">
    <property type="entry name" value="AcylCo_DH-like_C"/>
</dbReference>
<dbReference type="Pfam" id="PF08028">
    <property type="entry name" value="Acyl-CoA_dh_2"/>
    <property type="match status" value="1"/>
</dbReference>
<organism evidence="4 5">
    <name type="scientific">Cellulomonas avistercoris</name>
    <dbReference type="NCBI Taxonomy" id="2762242"/>
    <lineage>
        <taxon>Bacteria</taxon>
        <taxon>Bacillati</taxon>
        <taxon>Actinomycetota</taxon>
        <taxon>Actinomycetes</taxon>
        <taxon>Micrococcales</taxon>
        <taxon>Cellulomonadaceae</taxon>
        <taxon>Cellulomonas</taxon>
    </lineage>
</organism>
<evidence type="ECO:0000313" key="5">
    <source>
        <dbReference type="Proteomes" id="UP000604241"/>
    </source>
</evidence>
<evidence type="ECO:0000313" key="4">
    <source>
        <dbReference type="EMBL" id="MBD7919595.1"/>
    </source>
</evidence>
<dbReference type="SUPFAM" id="SSF47203">
    <property type="entry name" value="Acyl-CoA dehydrogenase C-terminal domain-like"/>
    <property type="match status" value="1"/>
</dbReference>